<protein>
    <recommendedName>
        <fullName evidence="3">Strictosidine synthase</fullName>
    </recommendedName>
</protein>
<name>A0A0K2W0T6_MESPL</name>
<dbReference type="AlphaFoldDB" id="A0A0K2W0T6"/>
<dbReference type="EMBL" id="CCND01000017">
    <property type="protein sequence ID" value="CDX58854.1"/>
    <property type="molecule type" value="Genomic_DNA"/>
</dbReference>
<proteinExistence type="predicted"/>
<dbReference type="InterPro" id="IPR011042">
    <property type="entry name" value="6-blade_b-propeller_TolB-like"/>
</dbReference>
<dbReference type="Proteomes" id="UP000182888">
    <property type="component" value="Unassembled WGS sequence"/>
</dbReference>
<evidence type="ECO:0000313" key="1">
    <source>
        <dbReference type="EMBL" id="CDX58854.1"/>
    </source>
</evidence>
<sequence length="362" mass="38449">MISAIQNLFDAWRGAGAHSVTVPPMDGALSPNQVIEGSPLALEARSPDNLISDGSSILFSSGNEVRSLRGSSSESVATFDSPVTALAARPGGGFAVGLDDGRVVLRGGRHDGKIFSKVGGRDIRCPTALSFVDEDTLILAVGSASNQPSRWKRDFMQKNASGSVWRVPLDGEAEYLADGLAFPYGLLAQADGSVIVSESWRNQLIRVAKGRRPVVELGDIAGYPARLSASAGGGAWLAVFAPRSQLIEFVLREADYRQSMMAEVPEHLWIAPSISAPLTFLEPLQGGGLKHLGIVKPWAPTRSYGLVLRLDEAFQPVFSMHSRADGRRHGITSCLEADGRLLATSKGGDAIVSLPTDEGFGE</sequence>
<organism evidence="1 2">
    <name type="scientific">Mesorhizobium plurifarium</name>
    <dbReference type="NCBI Taxonomy" id="69974"/>
    <lineage>
        <taxon>Bacteria</taxon>
        <taxon>Pseudomonadati</taxon>
        <taxon>Pseudomonadota</taxon>
        <taxon>Alphaproteobacteria</taxon>
        <taxon>Hyphomicrobiales</taxon>
        <taxon>Phyllobacteriaceae</taxon>
        <taxon>Mesorhizobium</taxon>
    </lineage>
</organism>
<dbReference type="SUPFAM" id="SSF63829">
    <property type="entry name" value="Calcium-dependent phosphotriesterase"/>
    <property type="match status" value="1"/>
</dbReference>
<gene>
    <name evidence="1" type="ORF">MPL1032_240289</name>
</gene>
<dbReference type="Gene3D" id="2.120.10.30">
    <property type="entry name" value="TolB, C-terminal domain"/>
    <property type="match status" value="1"/>
</dbReference>
<evidence type="ECO:0000313" key="2">
    <source>
        <dbReference type="Proteomes" id="UP000182888"/>
    </source>
</evidence>
<reference evidence="2" key="1">
    <citation type="submission" date="2014-08" db="EMBL/GenBank/DDBJ databases">
        <authorList>
            <person name="Edwards T."/>
        </authorList>
    </citation>
    <scope>NUCLEOTIDE SEQUENCE [LARGE SCALE GENOMIC DNA]</scope>
</reference>
<evidence type="ECO:0008006" key="3">
    <source>
        <dbReference type="Google" id="ProtNLM"/>
    </source>
</evidence>
<accession>A0A0K2W0T6</accession>